<dbReference type="AlphaFoldDB" id="G3HVG2"/>
<evidence type="ECO:0000313" key="2">
    <source>
        <dbReference type="Proteomes" id="UP000001075"/>
    </source>
</evidence>
<dbReference type="EMBL" id="JH000775">
    <property type="protein sequence ID" value="EGV95112.1"/>
    <property type="molecule type" value="Genomic_DNA"/>
</dbReference>
<dbReference type="Proteomes" id="UP000001075">
    <property type="component" value="Unassembled WGS sequence"/>
</dbReference>
<reference evidence="2" key="1">
    <citation type="journal article" date="2011" name="Nat. Biotechnol.">
        <title>The genomic sequence of the Chinese hamster ovary (CHO)-K1 cell line.</title>
        <authorList>
            <person name="Xu X."/>
            <person name="Nagarajan H."/>
            <person name="Lewis N.E."/>
            <person name="Pan S."/>
            <person name="Cai Z."/>
            <person name="Liu X."/>
            <person name="Chen W."/>
            <person name="Xie M."/>
            <person name="Wang W."/>
            <person name="Hammond S."/>
            <person name="Andersen M.R."/>
            <person name="Neff N."/>
            <person name="Passarelli B."/>
            <person name="Koh W."/>
            <person name="Fan H.C."/>
            <person name="Wang J."/>
            <person name="Gui Y."/>
            <person name="Lee K.H."/>
            <person name="Betenbaugh M.J."/>
            <person name="Quake S.R."/>
            <person name="Famili I."/>
            <person name="Palsson B.O."/>
            <person name="Wang J."/>
        </authorList>
    </citation>
    <scope>NUCLEOTIDE SEQUENCE [LARGE SCALE GENOMIC DNA]</scope>
    <source>
        <strain evidence="2">CHO K1 cell line</strain>
    </source>
</reference>
<proteinExistence type="predicted"/>
<sequence>MKGIQVYKIQNTFLEAAGSLHFITKNTRALQAQPAYSHKLKLHQIVADGEKDGCLQIQQMEL</sequence>
<evidence type="ECO:0000313" key="1">
    <source>
        <dbReference type="EMBL" id="EGV95112.1"/>
    </source>
</evidence>
<organism evidence="1 2">
    <name type="scientific">Cricetulus griseus</name>
    <name type="common">Chinese hamster</name>
    <name type="synonym">Cricetulus barabensis griseus</name>
    <dbReference type="NCBI Taxonomy" id="10029"/>
    <lineage>
        <taxon>Eukaryota</taxon>
        <taxon>Metazoa</taxon>
        <taxon>Chordata</taxon>
        <taxon>Craniata</taxon>
        <taxon>Vertebrata</taxon>
        <taxon>Euteleostomi</taxon>
        <taxon>Mammalia</taxon>
        <taxon>Eutheria</taxon>
        <taxon>Euarchontoglires</taxon>
        <taxon>Glires</taxon>
        <taxon>Rodentia</taxon>
        <taxon>Myomorpha</taxon>
        <taxon>Muroidea</taxon>
        <taxon>Cricetidae</taxon>
        <taxon>Cricetinae</taxon>
        <taxon>Cricetulus</taxon>
    </lineage>
</organism>
<protein>
    <submittedName>
        <fullName evidence="1">Uncharacterized protein</fullName>
    </submittedName>
</protein>
<name>G3HVG2_CRIGR</name>
<accession>G3HVG2</accession>
<gene>
    <name evidence="1" type="ORF">I79_014949</name>
</gene>
<dbReference type="InParanoid" id="G3HVG2"/>